<dbReference type="Proteomes" id="UP000063147">
    <property type="component" value="Chromosome"/>
</dbReference>
<evidence type="ECO:0000313" key="2">
    <source>
        <dbReference type="Proteomes" id="UP000063147"/>
    </source>
</evidence>
<dbReference type="EMBL" id="CP012713">
    <property type="protein sequence ID" value="ALF18173.1"/>
    <property type="molecule type" value="Genomic_DNA"/>
</dbReference>
<dbReference type="AlphaFoldDB" id="A0A0M3USJ0"/>
<reference evidence="1 2" key="1">
    <citation type="submission" date="2015-09" db="EMBL/GenBank/DDBJ databases">
        <authorList>
            <person name="Jackson K.R."/>
            <person name="Lunt B.L."/>
            <person name="Fisher J.N.B."/>
            <person name="Gardner A.V."/>
            <person name="Bailey M.E."/>
            <person name="Deus L.M."/>
            <person name="Earl A.S."/>
            <person name="Gibby P.D."/>
            <person name="Hartmann K.A."/>
            <person name="Liu J.E."/>
            <person name="Manci A.M."/>
            <person name="Nielsen D.A."/>
            <person name="Solomon M.B."/>
            <person name="Breakwell D.P."/>
            <person name="Burnett S.H."/>
            <person name="Grose J.H."/>
        </authorList>
    </citation>
    <scope>NUCLEOTIDE SEQUENCE [LARGE SCALE GENOMIC DNA]</scope>
    <source>
        <strain evidence="1 2">KCOM 1279</strain>
    </source>
</reference>
<dbReference type="OrthoDB" id="9809324at2"/>
<dbReference type="PATRIC" id="fig|76859.3.peg.1678"/>
<accession>A0A0M3USJ0</accession>
<evidence type="ECO:0000313" key="1">
    <source>
        <dbReference type="EMBL" id="ALF18173.1"/>
    </source>
</evidence>
<sequence>MEELEIRILPMSEDEFCGYIEPDCITNIKDMQEIFFMQDLKLKRNGKFKIKESHFRTAVGSLILFQYRKHLIASAIYDKTFKIDENSDDYKNGYKEYYLFKPDTIRIFSPISEEEFQQIKEVKFQQAKHKIDYNKLEAVEKIIKNEKY</sequence>
<protein>
    <submittedName>
        <fullName evidence="1">Uncharacterized protein</fullName>
    </submittedName>
</protein>
<gene>
    <name evidence="1" type="ORF">RN98_08310</name>
</gene>
<dbReference type="RefSeq" id="WP_060676442.1">
    <property type="nucleotide sequence ID" value="NZ_CP012713.1"/>
</dbReference>
<proteinExistence type="predicted"/>
<organism evidence="1">
    <name type="scientific">Fusobacterium animalis</name>
    <dbReference type="NCBI Taxonomy" id="76859"/>
    <lineage>
        <taxon>Bacteria</taxon>
        <taxon>Fusobacteriati</taxon>
        <taxon>Fusobacteriota</taxon>
        <taxon>Fusobacteriia</taxon>
        <taxon>Fusobacteriales</taxon>
        <taxon>Fusobacteriaceae</taxon>
        <taxon>Fusobacterium</taxon>
    </lineage>
</organism>
<name>A0A0M3USJ0_9FUSO</name>